<sequence>MAKIRVEIKSKEMIKPSSPTPNHLQTLQLSFLDQLAPPVLMPLIFFYDAPTSQTADDLLKNSLSTTLVQFYPLAGRIEGNSSINCNDEGAAFCLANVLNSLTEVIEDPNPEELLKLVPFAPVTENKSIVAGFQVNHFPCGGMAIGVSFSHKIMDGTTIAAFLNAWVTNTAGSVSKSDNNVSQLKFHSASLFPPMNMDAKYDPEVQICKEKTVTRRVLFDKDTIDRLRERGVDGRQVKAATRVELVSAFLWKRFIDLAKAKPTPPKFVCATQTVGLRAVNTSSIPGDCFGNLVWPAIAHTSIETETRYTDAVAKLRTAVKQVDKSYLSKLQTDETLLKYIKVADSISNGEVEFCHFSSCIWFPIYEVNFGWGTPIWFSPATLPFKNDVMFFSTKCGKGIEAWVNVLEEDAVVFQQDHHFLSLASQTIGPIL</sequence>
<organism evidence="4 6">
    <name type="scientific">Saponaria officinalis</name>
    <name type="common">Common soapwort</name>
    <name type="synonym">Lychnis saponaria</name>
    <dbReference type="NCBI Taxonomy" id="3572"/>
    <lineage>
        <taxon>Eukaryota</taxon>
        <taxon>Viridiplantae</taxon>
        <taxon>Streptophyta</taxon>
        <taxon>Embryophyta</taxon>
        <taxon>Tracheophyta</taxon>
        <taxon>Spermatophyta</taxon>
        <taxon>Magnoliopsida</taxon>
        <taxon>eudicotyledons</taxon>
        <taxon>Gunneridae</taxon>
        <taxon>Pentapetalae</taxon>
        <taxon>Caryophyllales</taxon>
        <taxon>Caryophyllaceae</taxon>
        <taxon>Caryophylleae</taxon>
        <taxon>Saponaria</taxon>
    </lineage>
</organism>
<dbReference type="GO" id="GO:0016746">
    <property type="term" value="F:acyltransferase activity"/>
    <property type="evidence" value="ECO:0007669"/>
    <property type="project" value="UniProtKB-KW"/>
</dbReference>
<dbReference type="Pfam" id="PF02458">
    <property type="entry name" value="Transferase"/>
    <property type="match status" value="1"/>
</dbReference>
<dbReference type="PANTHER" id="PTHR31623:SF17">
    <property type="entry name" value="F21J9.9"/>
    <property type="match status" value="1"/>
</dbReference>
<evidence type="ECO:0000313" key="4">
    <source>
        <dbReference type="EMBL" id="KAK9757084.1"/>
    </source>
</evidence>
<keyword evidence="6" id="KW-1185">Reference proteome</keyword>
<dbReference type="EMBL" id="JBDFQZ010000001">
    <property type="protein sequence ID" value="KAK9757085.1"/>
    <property type="molecule type" value="Genomic_DNA"/>
</dbReference>
<accession>A0AAW1NEK0</accession>
<keyword evidence="3" id="KW-0012">Acyltransferase</keyword>
<evidence type="ECO:0000313" key="6">
    <source>
        <dbReference type="Proteomes" id="UP001443914"/>
    </source>
</evidence>
<gene>
    <name evidence="4" type="ORF">RND81_01G138700</name>
    <name evidence="5" type="ORF">RND81_01G138800</name>
</gene>
<dbReference type="PANTHER" id="PTHR31623">
    <property type="entry name" value="F21J9.9"/>
    <property type="match status" value="1"/>
</dbReference>
<dbReference type="EMBL" id="JBDFQZ010000001">
    <property type="protein sequence ID" value="KAK9757084.1"/>
    <property type="molecule type" value="Genomic_DNA"/>
</dbReference>
<evidence type="ECO:0000256" key="1">
    <source>
        <dbReference type="ARBA" id="ARBA00009861"/>
    </source>
</evidence>
<dbReference type="Gene3D" id="3.30.559.10">
    <property type="entry name" value="Chloramphenicol acetyltransferase-like domain"/>
    <property type="match status" value="2"/>
</dbReference>
<keyword evidence="2" id="KW-0808">Transferase</keyword>
<dbReference type="InterPro" id="IPR023213">
    <property type="entry name" value="CAT-like_dom_sf"/>
</dbReference>
<comment type="similarity">
    <text evidence="1">Belongs to the plant acyltransferase family.</text>
</comment>
<protein>
    <submittedName>
        <fullName evidence="4">Uncharacterized protein</fullName>
    </submittedName>
</protein>
<reference evidence="4 6" key="1">
    <citation type="submission" date="2024-03" db="EMBL/GenBank/DDBJ databases">
        <title>WGS assembly of Saponaria officinalis var. Norfolk2.</title>
        <authorList>
            <person name="Jenkins J."/>
            <person name="Shu S."/>
            <person name="Grimwood J."/>
            <person name="Barry K."/>
            <person name="Goodstein D."/>
            <person name="Schmutz J."/>
            <person name="Leebens-Mack J."/>
            <person name="Osbourn A."/>
        </authorList>
    </citation>
    <scope>NUCLEOTIDE SEQUENCE [LARGE SCALE GENOMIC DNA]</scope>
    <source>
        <strain evidence="6">cv. Norfolk2</strain>
        <strain evidence="4">JIC</strain>
        <tissue evidence="4">Leaf</tissue>
    </source>
</reference>
<dbReference type="Proteomes" id="UP001443914">
    <property type="component" value="Unassembled WGS sequence"/>
</dbReference>
<dbReference type="AlphaFoldDB" id="A0AAW1NEK0"/>
<evidence type="ECO:0000256" key="3">
    <source>
        <dbReference type="ARBA" id="ARBA00023315"/>
    </source>
</evidence>
<evidence type="ECO:0000313" key="5">
    <source>
        <dbReference type="EMBL" id="KAK9757085.1"/>
    </source>
</evidence>
<comment type="caution">
    <text evidence="4">The sequence shown here is derived from an EMBL/GenBank/DDBJ whole genome shotgun (WGS) entry which is preliminary data.</text>
</comment>
<evidence type="ECO:0000256" key="2">
    <source>
        <dbReference type="ARBA" id="ARBA00022679"/>
    </source>
</evidence>
<proteinExistence type="inferred from homology"/>
<name>A0AAW1NEK0_SAPOF</name>